<dbReference type="Pfam" id="PF02517">
    <property type="entry name" value="Rce1-like"/>
    <property type="match status" value="1"/>
</dbReference>
<evidence type="ECO:0000256" key="10">
    <source>
        <dbReference type="ARBA" id="ARBA00049729"/>
    </source>
</evidence>
<reference evidence="13 14" key="1">
    <citation type="submission" date="2024-06" db="EMBL/GenBank/DDBJ databases">
        <title>A chromosome level genome sequence of Diviner's sage (Salvia divinorum).</title>
        <authorList>
            <person name="Ford S.A."/>
            <person name="Ro D.-K."/>
            <person name="Ness R.W."/>
            <person name="Phillips M.A."/>
        </authorList>
    </citation>
    <scope>NUCLEOTIDE SEQUENCE [LARGE SCALE GENOMIC DNA]</scope>
    <source>
        <strain evidence="13">SAF-2024a</strain>
        <tissue evidence="13">Leaf</tissue>
    </source>
</reference>
<dbReference type="PANTHER" id="PTHR13046">
    <property type="entry name" value="PROTEASE U48 CAAX PRENYL PROTEASE RCE1"/>
    <property type="match status" value="1"/>
</dbReference>
<keyword evidence="3" id="KW-0645">Protease</keyword>
<dbReference type="InterPro" id="IPR003675">
    <property type="entry name" value="Rce1/LyrA-like_dom"/>
</dbReference>
<comment type="similarity">
    <text evidence="2">Belongs to the peptidase U48 family.</text>
</comment>
<dbReference type="PANTHER" id="PTHR13046:SF0">
    <property type="entry name" value="CAAX PRENYL PROTEASE 2"/>
    <property type="match status" value="1"/>
</dbReference>
<dbReference type="EC" id="3.4.26.1" evidence="10"/>
<dbReference type="GO" id="GO:0080120">
    <property type="term" value="P:CAAX-box protein maturation"/>
    <property type="evidence" value="ECO:0007669"/>
    <property type="project" value="UniProtKB-ARBA"/>
</dbReference>
<evidence type="ECO:0000256" key="8">
    <source>
        <dbReference type="ARBA" id="ARBA00023136"/>
    </source>
</evidence>
<keyword evidence="5" id="KW-0378">Hydrolase</keyword>
<comment type="catalytic activity">
    <reaction evidence="9">
        <text>Hydrolyzes the peptide bond -P2-(S-farnesyl or geranylgeranyl)C-P1'-P2'-P3'-COOH where P1' and P2' are amino acids with aliphatic sidechains and P3' is any C-terminal residue.</text>
        <dbReference type="EC" id="3.4.26.1"/>
    </reaction>
</comment>
<evidence type="ECO:0000256" key="9">
    <source>
        <dbReference type="ARBA" id="ARBA00047280"/>
    </source>
</evidence>
<feature type="transmembrane region" description="Helical" evidence="11">
    <location>
        <begin position="262"/>
        <end position="280"/>
    </location>
</feature>
<evidence type="ECO:0000256" key="3">
    <source>
        <dbReference type="ARBA" id="ARBA00022670"/>
    </source>
</evidence>
<evidence type="ECO:0000313" key="13">
    <source>
        <dbReference type="EMBL" id="KAL1545717.1"/>
    </source>
</evidence>
<dbReference type="Proteomes" id="UP001567538">
    <property type="component" value="Unassembled WGS sequence"/>
</dbReference>
<protein>
    <recommendedName>
        <fullName evidence="10">intramembrane prenyl-peptidase Rce1</fullName>
        <ecNumber evidence="10">3.4.26.1</ecNumber>
    </recommendedName>
</protein>
<feature type="domain" description="CAAX prenyl protease 2/Lysostaphin resistance protein A-like" evidence="12">
    <location>
        <begin position="239"/>
        <end position="274"/>
    </location>
</feature>
<feature type="transmembrane region" description="Helical" evidence="11">
    <location>
        <begin position="239"/>
        <end position="256"/>
    </location>
</feature>
<comment type="subcellular location">
    <subcellularLocation>
        <location evidence="1">Endoplasmic reticulum membrane</location>
        <topology evidence="1">Multi-pass membrane protein</topology>
    </subcellularLocation>
</comment>
<evidence type="ECO:0000256" key="1">
    <source>
        <dbReference type="ARBA" id="ARBA00004477"/>
    </source>
</evidence>
<keyword evidence="6" id="KW-0256">Endoplasmic reticulum</keyword>
<accession>A0ABD1GNX8</accession>
<feature type="transmembrane region" description="Helical" evidence="11">
    <location>
        <begin position="96"/>
        <end position="116"/>
    </location>
</feature>
<keyword evidence="7 11" id="KW-1133">Transmembrane helix</keyword>
<dbReference type="GO" id="GO:0004175">
    <property type="term" value="F:endopeptidase activity"/>
    <property type="evidence" value="ECO:0007669"/>
    <property type="project" value="UniProtKB-ARBA"/>
</dbReference>
<dbReference type="AlphaFoldDB" id="A0ABD1GNX8"/>
<proteinExistence type="inferred from homology"/>
<keyword evidence="8 11" id="KW-0472">Membrane</keyword>
<evidence type="ECO:0000259" key="12">
    <source>
        <dbReference type="Pfam" id="PF02517"/>
    </source>
</evidence>
<evidence type="ECO:0000256" key="4">
    <source>
        <dbReference type="ARBA" id="ARBA00022692"/>
    </source>
</evidence>
<dbReference type="InterPro" id="IPR039731">
    <property type="entry name" value="Rce1"/>
</dbReference>
<evidence type="ECO:0000256" key="2">
    <source>
        <dbReference type="ARBA" id="ARBA00006897"/>
    </source>
</evidence>
<dbReference type="GO" id="GO:0005789">
    <property type="term" value="C:endoplasmic reticulum membrane"/>
    <property type="evidence" value="ECO:0007669"/>
    <property type="project" value="UniProtKB-SubCell"/>
</dbReference>
<name>A0ABD1GNX8_SALDI</name>
<keyword evidence="14" id="KW-1185">Reference proteome</keyword>
<feature type="transmembrane region" description="Helical" evidence="11">
    <location>
        <begin position="53"/>
        <end position="76"/>
    </location>
</feature>
<dbReference type="GO" id="GO:0006508">
    <property type="term" value="P:proteolysis"/>
    <property type="evidence" value="ECO:0007669"/>
    <property type="project" value="UniProtKB-KW"/>
</dbReference>
<keyword evidence="4 11" id="KW-0812">Transmembrane</keyword>
<organism evidence="13 14">
    <name type="scientific">Salvia divinorum</name>
    <name type="common">Maria pastora</name>
    <name type="synonym">Diviner's sage</name>
    <dbReference type="NCBI Taxonomy" id="28513"/>
    <lineage>
        <taxon>Eukaryota</taxon>
        <taxon>Viridiplantae</taxon>
        <taxon>Streptophyta</taxon>
        <taxon>Embryophyta</taxon>
        <taxon>Tracheophyta</taxon>
        <taxon>Spermatophyta</taxon>
        <taxon>Magnoliopsida</taxon>
        <taxon>eudicotyledons</taxon>
        <taxon>Gunneridae</taxon>
        <taxon>Pentapetalae</taxon>
        <taxon>asterids</taxon>
        <taxon>lamiids</taxon>
        <taxon>Lamiales</taxon>
        <taxon>Lamiaceae</taxon>
        <taxon>Nepetoideae</taxon>
        <taxon>Mentheae</taxon>
        <taxon>Salviinae</taxon>
        <taxon>Salvia</taxon>
        <taxon>Salvia subgen. Calosphace</taxon>
    </lineage>
</organism>
<comment type="caution">
    <text evidence="13">The sequence shown here is derived from an EMBL/GenBank/DDBJ whole genome shotgun (WGS) entry which is preliminary data.</text>
</comment>
<evidence type="ECO:0000313" key="14">
    <source>
        <dbReference type="Proteomes" id="UP001567538"/>
    </source>
</evidence>
<gene>
    <name evidence="13" type="ORF">AAHA92_22408</name>
</gene>
<feature type="transmembrane region" description="Helical" evidence="11">
    <location>
        <begin position="12"/>
        <end position="32"/>
    </location>
</feature>
<dbReference type="EMBL" id="JBEAFC010000008">
    <property type="protein sequence ID" value="KAL1545717.1"/>
    <property type="molecule type" value="Genomic_DNA"/>
</dbReference>
<sequence>MERQDAGSGVTKLAVVSACIGMAVFYVAILYSPTLILRLPPPNSYTSFLTRRFICAAVSSIVSLIGVSLILPITGWDASSLLHVYGIRMDHIWQALVYPLFLTAFMYSGSFALKCLSMLQTSREYLDSGGDLSVACIKSISLKIIDWVVSTASCMPSWRNFFVWRYGVTQWKGLANSTTYRRAGFQSLYDSFASVWRIQCLHCHISLPNIFQFSSSEPLTGVLSPTELQLAQSLSSCRFQLLYTVIFGAYASFLLIRTGHLTAPLIVHMFCNFMGLPVILSARSGKYTPHLVD</sequence>
<evidence type="ECO:0000256" key="11">
    <source>
        <dbReference type="SAM" id="Phobius"/>
    </source>
</evidence>
<evidence type="ECO:0000256" key="7">
    <source>
        <dbReference type="ARBA" id="ARBA00022989"/>
    </source>
</evidence>
<evidence type="ECO:0000256" key="5">
    <source>
        <dbReference type="ARBA" id="ARBA00022801"/>
    </source>
</evidence>
<evidence type="ECO:0000256" key="6">
    <source>
        <dbReference type="ARBA" id="ARBA00022824"/>
    </source>
</evidence>